<protein>
    <submittedName>
        <fullName evidence="2">snRNA-activating protein complex subunit 1-like</fullName>
    </submittedName>
</protein>
<dbReference type="GO" id="GO:0043565">
    <property type="term" value="F:sequence-specific DNA binding"/>
    <property type="evidence" value="ECO:0007669"/>
    <property type="project" value="TreeGrafter"/>
</dbReference>
<reference evidence="2" key="1">
    <citation type="submission" date="2020-04" db="EMBL/GenBank/DDBJ databases">
        <authorList>
            <person name="Neveu A P."/>
        </authorList>
    </citation>
    <scope>NUCLEOTIDE SEQUENCE</scope>
    <source>
        <tissue evidence="2">Whole embryo</tissue>
    </source>
</reference>
<feature type="compositionally biased region" description="Basic and acidic residues" evidence="1">
    <location>
        <begin position="267"/>
        <end position="285"/>
    </location>
</feature>
<feature type="compositionally biased region" description="Polar residues" evidence="1">
    <location>
        <begin position="427"/>
        <end position="450"/>
    </location>
</feature>
<dbReference type="PANTHER" id="PTHR15131:SF3">
    <property type="entry name" value="SNRNA-ACTIVATING PROTEIN COMPLEX SUBUNIT 1"/>
    <property type="match status" value="1"/>
</dbReference>
<proteinExistence type="evidence at transcript level"/>
<feature type="compositionally biased region" description="Basic residues" evidence="1">
    <location>
        <begin position="466"/>
        <end position="476"/>
    </location>
</feature>
<feature type="region of interest" description="Disordered" evidence="1">
    <location>
        <begin position="250"/>
        <end position="346"/>
    </location>
</feature>
<dbReference type="EMBL" id="LR790562">
    <property type="protein sequence ID" value="CAB3266424.1"/>
    <property type="molecule type" value="mRNA"/>
</dbReference>
<feature type="compositionally biased region" description="Basic and acidic residues" evidence="1">
    <location>
        <begin position="510"/>
        <end position="519"/>
    </location>
</feature>
<feature type="compositionally biased region" description="Polar residues" evidence="1">
    <location>
        <begin position="286"/>
        <end position="317"/>
    </location>
</feature>
<dbReference type="Pfam" id="PF09808">
    <property type="entry name" value="SNAPC1"/>
    <property type="match status" value="1"/>
</dbReference>
<accession>A0A6F9DSK2</accession>
<feature type="compositionally biased region" description="Acidic residues" evidence="1">
    <location>
        <begin position="386"/>
        <end position="397"/>
    </location>
</feature>
<name>A0A6F9DSK2_9ASCI</name>
<feature type="compositionally biased region" description="Basic residues" evidence="1">
    <location>
        <begin position="318"/>
        <end position="330"/>
    </location>
</feature>
<dbReference type="GO" id="GO:0042796">
    <property type="term" value="P:snRNA transcription by RNA polymerase III"/>
    <property type="evidence" value="ECO:0007669"/>
    <property type="project" value="TreeGrafter"/>
</dbReference>
<evidence type="ECO:0000313" key="2">
    <source>
        <dbReference type="EMBL" id="CAB3266424.1"/>
    </source>
</evidence>
<evidence type="ECO:0000256" key="1">
    <source>
        <dbReference type="SAM" id="MobiDB-lite"/>
    </source>
</evidence>
<dbReference type="AlphaFoldDB" id="A0A6F9DSK2"/>
<organism evidence="2">
    <name type="scientific">Phallusia mammillata</name>
    <dbReference type="NCBI Taxonomy" id="59560"/>
    <lineage>
        <taxon>Eukaryota</taxon>
        <taxon>Metazoa</taxon>
        <taxon>Chordata</taxon>
        <taxon>Tunicata</taxon>
        <taxon>Ascidiacea</taxon>
        <taxon>Phlebobranchia</taxon>
        <taxon>Ascidiidae</taxon>
        <taxon>Phallusia</taxon>
    </lineage>
</organism>
<dbReference type="GO" id="GO:0019185">
    <property type="term" value="C:snRNA-activating protein complex"/>
    <property type="evidence" value="ECO:0007669"/>
    <property type="project" value="TreeGrafter"/>
</dbReference>
<feature type="region of interest" description="Disordered" evidence="1">
    <location>
        <begin position="376"/>
        <end position="534"/>
    </location>
</feature>
<gene>
    <name evidence="2" type="primary">Snapc1</name>
</gene>
<dbReference type="PANTHER" id="PTHR15131">
    <property type="entry name" value="SMALL NUCLEAR RNA ACTIVATING COMPLEX, POLYPEPTIDE 1"/>
    <property type="match status" value="1"/>
</dbReference>
<dbReference type="InterPro" id="IPR019188">
    <property type="entry name" value="SNAPC1"/>
</dbReference>
<feature type="compositionally biased region" description="Basic and acidic residues" evidence="1">
    <location>
        <begin position="451"/>
        <end position="465"/>
    </location>
</feature>
<dbReference type="GO" id="GO:0042795">
    <property type="term" value="P:snRNA transcription by RNA polymerase II"/>
    <property type="evidence" value="ECO:0007669"/>
    <property type="project" value="TreeGrafter"/>
</dbReference>
<sequence length="661" mass="73733">MKRKSVVVGTKKVLYPVAGLQSDVEALLQKFVDTNSIRYEDFSKLWRESNFSLVHAGRQGLREKRIFVEEAFKTILKFIQPPFSLQVRVGALYTLYGIYHSQRLNPKVRVRVPLSCWQEVVEMHQEVITHQHLDVDYIIRKMKHEGVFEFVAYPSTLSLEHLYDCDDDNVSSSAVEDNWQTESSALTALLDEESLGQLSAVHDKYHQLKCKLNQLRGGEPNTPSSSLDLIQNDVVETIVRVGQEKDAVLTSPIRAERAQNKRARRSASPDDSARKRASRIREIKNRASSARANTDSSALRYINTSPPTSQDFPSTSSQKRKRAKPTRKPSAKGSAQRNSDSDDSDEVLNVYAISPKKSELPLRTSKRKAQSYLSLAGIHDGSSDGDGMDEISEEDEYNVLADLGNASSSKRRGRASLAGGRSRKLPFSSSDKPAARTSTSAVEDNAMTSSTKEKPGEASVDEKALPKSKVKGKHVTPAKQSKPDKTPKRKSRRRDSTDDGGEAPVSTSSKLEKSVKKEPPTPPLKGVKDNNNDGIGLHQATNIEDSFPDSGRIVESCEPSGSKFKLEVDSFVAIQPTRAHHERPLVAKILSSTATHIEVLRYIGGYSTKWCEPCDDTPHDKETIPKDYVVLGDFYLTPKRKLPMRIMRELRKLYADIDKKV</sequence>